<feature type="transmembrane region" description="Helical" evidence="6">
    <location>
        <begin position="434"/>
        <end position="457"/>
    </location>
</feature>
<dbReference type="GO" id="GO:0005886">
    <property type="term" value="C:plasma membrane"/>
    <property type="evidence" value="ECO:0007669"/>
    <property type="project" value="UniProtKB-SubCell"/>
</dbReference>
<keyword evidence="3 6" id="KW-0812">Transmembrane</keyword>
<comment type="subcellular location">
    <subcellularLocation>
        <location evidence="1">Cell membrane</location>
        <topology evidence="1">Multi-pass membrane protein</topology>
    </subcellularLocation>
</comment>
<dbReference type="AlphaFoldDB" id="A0A4Q0P350"/>
<dbReference type="RefSeq" id="WP_128765956.1">
    <property type="nucleotide sequence ID" value="NZ_JBHUOO010000016.1"/>
</dbReference>
<dbReference type="GO" id="GO:0022857">
    <property type="term" value="F:transmembrane transporter activity"/>
    <property type="evidence" value="ECO:0007669"/>
    <property type="project" value="TreeGrafter"/>
</dbReference>
<dbReference type="Pfam" id="PF12704">
    <property type="entry name" value="MacB_PCD"/>
    <property type="match status" value="1"/>
</dbReference>
<gene>
    <name evidence="9" type="ORF">DSM02_2557</name>
</gene>
<proteinExistence type="predicted"/>
<dbReference type="PANTHER" id="PTHR30572">
    <property type="entry name" value="MEMBRANE COMPONENT OF TRANSPORTER-RELATED"/>
    <property type="match status" value="1"/>
</dbReference>
<dbReference type="Proteomes" id="UP000289859">
    <property type="component" value="Unassembled WGS sequence"/>
</dbReference>
<reference evidence="9 10" key="1">
    <citation type="submission" date="2018-07" db="EMBL/GenBank/DDBJ databases">
        <title>Leeuwenhoekiella genomics.</title>
        <authorList>
            <person name="Tahon G."/>
            <person name="Willems A."/>
        </authorList>
    </citation>
    <scope>NUCLEOTIDE SEQUENCE [LARGE SCALE GENOMIC DNA]</scope>
    <source>
        <strain evidence="9 10">LMG 29608</strain>
    </source>
</reference>
<keyword evidence="5 6" id="KW-0472">Membrane</keyword>
<evidence type="ECO:0000259" key="7">
    <source>
        <dbReference type="Pfam" id="PF02687"/>
    </source>
</evidence>
<feature type="domain" description="ABC3 transporter permease C-terminal" evidence="7">
    <location>
        <begin position="301"/>
        <end position="418"/>
    </location>
</feature>
<evidence type="ECO:0000256" key="3">
    <source>
        <dbReference type="ARBA" id="ARBA00022692"/>
    </source>
</evidence>
<evidence type="ECO:0000256" key="2">
    <source>
        <dbReference type="ARBA" id="ARBA00022475"/>
    </source>
</evidence>
<feature type="transmembrane region" description="Helical" evidence="6">
    <location>
        <begin position="769"/>
        <end position="792"/>
    </location>
</feature>
<feature type="transmembrane region" description="Helical" evidence="6">
    <location>
        <begin position="295"/>
        <end position="317"/>
    </location>
</feature>
<dbReference type="Pfam" id="PF02687">
    <property type="entry name" value="FtsX"/>
    <property type="match status" value="2"/>
</dbReference>
<dbReference type="EMBL" id="QOVK01000011">
    <property type="protein sequence ID" value="RXG20386.1"/>
    <property type="molecule type" value="Genomic_DNA"/>
</dbReference>
<name>A0A4Q0P350_9FLAO</name>
<feature type="transmembrane region" description="Helical" evidence="6">
    <location>
        <begin position="685"/>
        <end position="707"/>
    </location>
</feature>
<evidence type="ECO:0000256" key="4">
    <source>
        <dbReference type="ARBA" id="ARBA00022989"/>
    </source>
</evidence>
<sequence>MLRNYIKIAWRSLQKNRLQTSINLLGLTVGTVCCLSILIYVTAQFGYDKDFADAKLIYRINTSIAEHDDGALSAGVSPPIAFAMKEDFPEVAEACRVVYFGSGNDGLLRNPETDEAFYETRGYLADSTFFKVFNFPFSEGKAEGALTQPNSIVLSKALATKLFGSKSALNKTLILGSGEQEHRLTIKGVFKEDFSKTHLNPNYILTMNSNGLGKSVLEIQNFATQNFTMSYLKIKAGSSIEKLEAKIPQFLQKHGAKDFAEVGFHKSLKFQKVTDIHLYSKGIQNQIDAVSDINYLYLLLLLAFFIQLIACVNFVNLSTARANKRAKEIGVRKAIGAEKGDLIRQFLGESVLLSISASLISIPLTLVALPFVNTLTQGDISYFSILDWRILALLAALGIFTGLVAGIYPALILSSIKPIKVLKTSVNLNFGNGYFRKVLVVFQFVISISLISGVIIITQQVNYSQKMDMGFDKESLLAVKLGTQDISARFNSINTNFRKVKGVKEVTGTNYYPSEFIFGDMGLILPGASLADRTLVHYNGVSSRYLETVGTKLLAGRTLNDKDENQILVNKATLDAFKIPFDKAIGAILVNNYGGQTQEFEIVGVTENYNFGALKDKIKPLLLYNETEPSYLVVKAETQDYKTLLKNLETSWETINPNAPFVYNFIDKEVEKLYAEEKRLSKISAVFTSLAILISCLGLFGLVSFIAEQKKKEIGIRKVLGASIQNVVRLLTKDFIKLIGVAFLISTPLAYFIMQKWLQDFPYRITIEWWVFAIAGGFALIITIMTVSFQAIKAAIANPVKSLRTE</sequence>
<feature type="domain" description="MacB-like periplasmic core" evidence="8">
    <location>
        <begin position="20"/>
        <end position="249"/>
    </location>
</feature>
<keyword evidence="10" id="KW-1185">Reference proteome</keyword>
<organism evidence="9 10">
    <name type="scientific">Leeuwenhoekiella polynyae</name>
    <dbReference type="NCBI Taxonomy" id="1550906"/>
    <lineage>
        <taxon>Bacteria</taxon>
        <taxon>Pseudomonadati</taxon>
        <taxon>Bacteroidota</taxon>
        <taxon>Flavobacteriia</taxon>
        <taxon>Flavobacteriales</taxon>
        <taxon>Flavobacteriaceae</taxon>
        <taxon>Leeuwenhoekiella</taxon>
    </lineage>
</organism>
<comment type="caution">
    <text evidence="9">The sequence shown here is derived from an EMBL/GenBank/DDBJ whole genome shotgun (WGS) entry which is preliminary data.</text>
</comment>
<protein>
    <submittedName>
        <fullName evidence="9">Putative permease</fullName>
    </submittedName>
</protein>
<feature type="transmembrane region" description="Helical" evidence="6">
    <location>
        <begin position="735"/>
        <end position="754"/>
    </location>
</feature>
<feature type="domain" description="ABC3 transporter permease C-terminal" evidence="7">
    <location>
        <begin position="686"/>
        <end position="799"/>
    </location>
</feature>
<evidence type="ECO:0000259" key="8">
    <source>
        <dbReference type="Pfam" id="PF12704"/>
    </source>
</evidence>
<keyword evidence="2" id="KW-1003">Cell membrane</keyword>
<evidence type="ECO:0000256" key="1">
    <source>
        <dbReference type="ARBA" id="ARBA00004651"/>
    </source>
</evidence>
<keyword evidence="4 6" id="KW-1133">Transmembrane helix</keyword>
<evidence type="ECO:0000313" key="10">
    <source>
        <dbReference type="Proteomes" id="UP000289859"/>
    </source>
</evidence>
<evidence type="ECO:0000313" key="9">
    <source>
        <dbReference type="EMBL" id="RXG20386.1"/>
    </source>
</evidence>
<dbReference type="InterPro" id="IPR025857">
    <property type="entry name" value="MacB_PCD"/>
</dbReference>
<evidence type="ECO:0000256" key="6">
    <source>
        <dbReference type="SAM" id="Phobius"/>
    </source>
</evidence>
<dbReference type="OrthoDB" id="8740261at2"/>
<dbReference type="InterPro" id="IPR003838">
    <property type="entry name" value="ABC3_permease_C"/>
</dbReference>
<feature type="transmembrane region" description="Helical" evidence="6">
    <location>
        <begin position="391"/>
        <end position="413"/>
    </location>
</feature>
<evidence type="ECO:0000256" key="5">
    <source>
        <dbReference type="ARBA" id="ARBA00023136"/>
    </source>
</evidence>
<accession>A0A4Q0P350</accession>
<feature type="transmembrane region" description="Helical" evidence="6">
    <location>
        <begin position="351"/>
        <end position="371"/>
    </location>
</feature>
<dbReference type="InterPro" id="IPR050250">
    <property type="entry name" value="Macrolide_Exporter_MacB"/>
</dbReference>
<dbReference type="PANTHER" id="PTHR30572:SF18">
    <property type="entry name" value="ABC-TYPE MACROLIDE FAMILY EXPORT SYSTEM PERMEASE COMPONENT 2"/>
    <property type="match status" value="1"/>
</dbReference>
<feature type="transmembrane region" description="Helical" evidence="6">
    <location>
        <begin position="21"/>
        <end position="41"/>
    </location>
</feature>